<dbReference type="PANTHER" id="PTHR33973">
    <property type="entry name" value="OS07G0153300 PROTEIN"/>
    <property type="match status" value="1"/>
</dbReference>
<dbReference type="GeneID" id="45694992"/>
<gene>
    <name evidence="2" type="ORF">I6H06_00180</name>
    <name evidence="3" type="ORF">NFI99_04870</name>
</gene>
<feature type="region of interest" description="Disordered" evidence="1">
    <location>
        <begin position="256"/>
        <end position="281"/>
    </location>
</feature>
<evidence type="ECO:0000313" key="5">
    <source>
        <dbReference type="Proteomes" id="UP001056386"/>
    </source>
</evidence>
<dbReference type="Proteomes" id="UP000594892">
    <property type="component" value="Chromosome 1"/>
</dbReference>
<evidence type="ECO:0000313" key="4">
    <source>
        <dbReference type="Proteomes" id="UP000594892"/>
    </source>
</evidence>
<dbReference type="EMBL" id="CP099583">
    <property type="protein sequence ID" value="USS43780.1"/>
    <property type="molecule type" value="Genomic_DNA"/>
</dbReference>
<dbReference type="Proteomes" id="UP001056386">
    <property type="component" value="Chromosome 2"/>
</dbReference>
<name>A0AAP9XYA9_BURGL</name>
<organism evidence="2 4">
    <name type="scientific">Burkholderia glumae</name>
    <name type="common">Pseudomonas glumae</name>
    <dbReference type="NCBI Taxonomy" id="337"/>
    <lineage>
        <taxon>Bacteria</taxon>
        <taxon>Pseudomonadati</taxon>
        <taxon>Pseudomonadota</taxon>
        <taxon>Betaproteobacteria</taxon>
        <taxon>Burkholderiales</taxon>
        <taxon>Burkholderiaceae</taxon>
        <taxon>Burkholderia</taxon>
    </lineage>
</organism>
<protein>
    <submittedName>
        <fullName evidence="2">DUF1365 domain-containing protein</fullName>
    </submittedName>
</protein>
<evidence type="ECO:0000313" key="2">
    <source>
        <dbReference type="EMBL" id="QPQ90244.1"/>
    </source>
</evidence>
<dbReference type="PANTHER" id="PTHR33973:SF4">
    <property type="entry name" value="OS07G0153300 PROTEIN"/>
    <property type="match status" value="1"/>
</dbReference>
<keyword evidence="5" id="KW-1185">Reference proteome</keyword>
<reference evidence="3" key="2">
    <citation type="submission" date="2022-06" db="EMBL/GenBank/DDBJ databases">
        <title>Draft genome sequence of Burkholderia glumae strain GR20004 isolated from rice panicle showing bacterial panicle blight.</title>
        <authorList>
            <person name="Choi S.Y."/>
            <person name="Lee Y.H."/>
        </authorList>
    </citation>
    <scope>NUCLEOTIDE SEQUENCE</scope>
    <source>
        <strain evidence="3">GR20004</strain>
    </source>
</reference>
<dbReference type="InterPro" id="IPR010775">
    <property type="entry name" value="DUF1365"/>
</dbReference>
<evidence type="ECO:0000256" key="1">
    <source>
        <dbReference type="SAM" id="MobiDB-lite"/>
    </source>
</evidence>
<accession>A0AAP9XYA9</accession>
<sequence length="281" mass="31637">MSAPFARDGSAARLLVGHVMHERLRPVRHAFRYALFQVCCDVERLDELHGAWFGIDRWRPLGLATRDYGPRDGQPLGPWLRARLAEAGIPADGPIWLQTIPRIFGYAFNPVSFWYCYDRQGRLRALYADVRNTFGAHHGYLLSAPHHAPIRDATELRCRKTFHVSPFCDVAGDYAFRVRQRGDHLAVAIDYRDERGLLLRTAIAMRAGPLSVPRALGALARQPLNAINVVVRIHWQALRLWLRRVPFHGKTPPALRLPAAPAASPAPQAGPSPRSDHEVRP</sequence>
<dbReference type="AlphaFoldDB" id="A0AAP9XYA9"/>
<dbReference type="RefSeq" id="WP_012733708.1">
    <property type="nucleotide sequence ID" value="NZ_CP021075.1"/>
</dbReference>
<dbReference type="EMBL" id="CP065600">
    <property type="protein sequence ID" value="QPQ90244.1"/>
    <property type="molecule type" value="Genomic_DNA"/>
</dbReference>
<reference evidence="2 4" key="1">
    <citation type="submission" date="2020-12" db="EMBL/GenBank/DDBJ databases">
        <title>FDA dAtabase for Regulatory Grade micrObial Sequences (FDA-ARGOS): Supporting development and validation of Infectious Disease Dx tests.</title>
        <authorList>
            <person name="Minogue T."/>
            <person name="Wolcott M."/>
            <person name="Wasieloski L."/>
            <person name="Aguilar W."/>
            <person name="Moore D."/>
            <person name="Jaissle J."/>
            <person name="Tallon L."/>
            <person name="Sadzewicz L."/>
            <person name="Zhao X."/>
            <person name="Boylan J."/>
            <person name="Ott S."/>
            <person name="Bowen H."/>
            <person name="Vavikolanu K."/>
            <person name="Mehta A."/>
            <person name="Aluvathingal J."/>
            <person name="Nadendla S."/>
            <person name="Yan Y."/>
            <person name="Sichtig H."/>
        </authorList>
    </citation>
    <scope>NUCLEOTIDE SEQUENCE [LARGE SCALE GENOMIC DNA]</scope>
    <source>
        <strain evidence="2 4">FDAARGOS_949</strain>
    </source>
</reference>
<feature type="compositionally biased region" description="Low complexity" evidence="1">
    <location>
        <begin position="256"/>
        <end position="273"/>
    </location>
</feature>
<evidence type="ECO:0000313" key="3">
    <source>
        <dbReference type="EMBL" id="USS43780.1"/>
    </source>
</evidence>
<proteinExistence type="predicted"/>
<dbReference type="Pfam" id="PF07103">
    <property type="entry name" value="DUF1365"/>
    <property type="match status" value="1"/>
</dbReference>